<dbReference type="SUPFAM" id="SSF47781">
    <property type="entry name" value="RuvA domain 2-like"/>
    <property type="match status" value="1"/>
</dbReference>
<evidence type="ECO:0000256" key="3">
    <source>
        <dbReference type="ARBA" id="ARBA00012722"/>
    </source>
</evidence>
<dbReference type="InterPro" id="IPR012340">
    <property type="entry name" value="NA-bd_OB-fold"/>
</dbReference>
<dbReference type="GO" id="GO:0006281">
    <property type="term" value="P:DNA repair"/>
    <property type="evidence" value="ECO:0007669"/>
    <property type="project" value="UniProtKB-KW"/>
</dbReference>
<evidence type="ECO:0000256" key="7">
    <source>
        <dbReference type="ARBA" id="ARBA00022723"/>
    </source>
</evidence>
<comment type="similarity">
    <text evidence="14">Belongs to the NAD-dependent DNA ligase family. LigA subfamily.</text>
</comment>
<dbReference type="PROSITE" id="PS01056">
    <property type="entry name" value="DNA_LIGASE_N2"/>
    <property type="match status" value="1"/>
</dbReference>
<dbReference type="InterPro" id="IPR033136">
    <property type="entry name" value="DNA_ligase_CS"/>
</dbReference>
<comment type="cofactor">
    <cofactor evidence="1">
        <name>Mg(2+)</name>
        <dbReference type="ChEBI" id="CHEBI:18420"/>
    </cofactor>
</comment>
<dbReference type="CDD" id="cd17748">
    <property type="entry name" value="BRCT_DNA_ligase_like"/>
    <property type="match status" value="1"/>
</dbReference>
<evidence type="ECO:0000313" key="16">
    <source>
        <dbReference type="EMBL" id="MBC8178274.1"/>
    </source>
</evidence>
<dbReference type="InterPro" id="IPR013840">
    <property type="entry name" value="DNAligase_N"/>
</dbReference>
<dbReference type="Pfam" id="PF01653">
    <property type="entry name" value="DNA_ligase_aden"/>
    <property type="match status" value="1"/>
</dbReference>
<evidence type="ECO:0000256" key="9">
    <source>
        <dbReference type="ARBA" id="ARBA00022833"/>
    </source>
</evidence>
<dbReference type="InterPro" id="IPR001679">
    <property type="entry name" value="DNA_ligase"/>
</dbReference>
<evidence type="ECO:0000256" key="14">
    <source>
        <dbReference type="ARBA" id="ARBA00060881"/>
    </source>
</evidence>
<dbReference type="Pfam" id="PF03119">
    <property type="entry name" value="DNA_ligase_ZBD"/>
    <property type="match status" value="1"/>
</dbReference>
<dbReference type="InterPro" id="IPR001357">
    <property type="entry name" value="BRCT_dom"/>
</dbReference>
<evidence type="ECO:0000256" key="12">
    <source>
        <dbReference type="ARBA" id="ARBA00023204"/>
    </source>
</evidence>
<organism evidence="16 17">
    <name type="scientific">Candidatus Desulfacyla euxinica</name>
    <dbReference type="NCBI Taxonomy" id="2841693"/>
    <lineage>
        <taxon>Bacteria</taxon>
        <taxon>Deltaproteobacteria</taxon>
        <taxon>Candidatus Desulfacyla</taxon>
    </lineage>
</organism>
<protein>
    <recommendedName>
        <fullName evidence="4">DNA ligase</fullName>
        <ecNumber evidence="3">6.5.1.2</ecNumber>
    </recommendedName>
</protein>
<dbReference type="GO" id="GO:0006260">
    <property type="term" value="P:DNA replication"/>
    <property type="evidence" value="ECO:0007669"/>
    <property type="project" value="UniProtKB-KW"/>
</dbReference>
<dbReference type="SMART" id="SM00292">
    <property type="entry name" value="BRCT"/>
    <property type="match status" value="1"/>
</dbReference>
<dbReference type="Gene3D" id="1.10.150.20">
    <property type="entry name" value="5' to 3' exonuclease, C-terminal subdomain"/>
    <property type="match status" value="2"/>
</dbReference>
<dbReference type="Pfam" id="PF12826">
    <property type="entry name" value="HHH_2"/>
    <property type="match status" value="1"/>
</dbReference>
<dbReference type="GO" id="GO:0003677">
    <property type="term" value="F:DNA binding"/>
    <property type="evidence" value="ECO:0007669"/>
    <property type="project" value="InterPro"/>
</dbReference>
<dbReference type="SUPFAM" id="SSF56091">
    <property type="entry name" value="DNA ligase/mRNA capping enzyme, catalytic domain"/>
    <property type="match status" value="1"/>
</dbReference>
<reference evidence="16 17" key="1">
    <citation type="submission" date="2020-08" db="EMBL/GenBank/DDBJ databases">
        <title>Bridging the membrane lipid divide: bacteria of the FCB group superphylum have the potential to synthesize archaeal ether lipids.</title>
        <authorList>
            <person name="Villanueva L."/>
            <person name="Von Meijenfeldt F.A.B."/>
            <person name="Westbye A.B."/>
            <person name="Yadav S."/>
            <person name="Hopmans E.C."/>
            <person name="Dutilh B.E."/>
            <person name="Sinninghe Damste J.S."/>
        </authorList>
    </citation>
    <scope>NUCLEOTIDE SEQUENCE [LARGE SCALE GENOMIC DNA]</scope>
    <source>
        <strain evidence="16">NIOZ-UU27</strain>
    </source>
</reference>
<evidence type="ECO:0000256" key="4">
    <source>
        <dbReference type="ARBA" id="ARBA00013308"/>
    </source>
</evidence>
<name>A0A8J6N2L4_9DELT</name>
<comment type="caution">
    <text evidence="16">The sequence shown here is derived from an EMBL/GenBank/DDBJ whole genome shotgun (WGS) entry which is preliminary data.</text>
</comment>
<evidence type="ECO:0000256" key="1">
    <source>
        <dbReference type="ARBA" id="ARBA00001946"/>
    </source>
</evidence>
<evidence type="ECO:0000256" key="13">
    <source>
        <dbReference type="ARBA" id="ARBA00034005"/>
    </source>
</evidence>
<dbReference type="InterPro" id="IPR010994">
    <property type="entry name" value="RuvA_2-like"/>
</dbReference>
<dbReference type="PANTHER" id="PTHR23389:SF9">
    <property type="entry name" value="DNA LIGASE"/>
    <property type="match status" value="1"/>
</dbReference>
<dbReference type="Gene3D" id="2.40.50.140">
    <property type="entry name" value="Nucleic acid-binding proteins"/>
    <property type="match status" value="1"/>
</dbReference>
<dbReference type="NCBIfam" id="NF005932">
    <property type="entry name" value="PRK07956.1"/>
    <property type="match status" value="1"/>
</dbReference>
<dbReference type="SMART" id="SM00278">
    <property type="entry name" value="HhH1"/>
    <property type="match status" value="3"/>
</dbReference>
<dbReference type="InterPro" id="IPR004150">
    <property type="entry name" value="NAD_DNA_ligase_OB"/>
</dbReference>
<dbReference type="InterPro" id="IPR004149">
    <property type="entry name" value="Znf_DNAligase_C4"/>
</dbReference>
<dbReference type="GO" id="GO:0003911">
    <property type="term" value="F:DNA ligase (NAD+) activity"/>
    <property type="evidence" value="ECO:0007669"/>
    <property type="project" value="UniProtKB-EC"/>
</dbReference>
<dbReference type="Pfam" id="PF03120">
    <property type="entry name" value="OB_DNA_ligase"/>
    <property type="match status" value="1"/>
</dbReference>
<evidence type="ECO:0000256" key="2">
    <source>
        <dbReference type="ARBA" id="ARBA00004067"/>
    </source>
</evidence>
<keyword evidence="11" id="KW-0520">NAD</keyword>
<evidence type="ECO:0000259" key="15">
    <source>
        <dbReference type="PROSITE" id="PS50172"/>
    </source>
</evidence>
<evidence type="ECO:0000256" key="8">
    <source>
        <dbReference type="ARBA" id="ARBA00022763"/>
    </source>
</evidence>
<comment type="catalytic activity">
    <reaction evidence="13">
        <text>NAD(+) + (deoxyribonucleotide)n-3'-hydroxyl + 5'-phospho-(deoxyribonucleotide)m = (deoxyribonucleotide)n+m + AMP + beta-nicotinamide D-nucleotide.</text>
        <dbReference type="EC" id="6.5.1.2"/>
    </reaction>
</comment>
<keyword evidence="9" id="KW-0862">Zinc</keyword>
<dbReference type="EMBL" id="JACNJD010000268">
    <property type="protein sequence ID" value="MBC8178274.1"/>
    <property type="molecule type" value="Genomic_DNA"/>
</dbReference>
<dbReference type="HAMAP" id="MF_01588">
    <property type="entry name" value="DNA_ligase_A"/>
    <property type="match status" value="1"/>
</dbReference>
<dbReference type="FunFam" id="1.10.150.20:FF:000007">
    <property type="entry name" value="DNA ligase"/>
    <property type="match status" value="1"/>
</dbReference>
<comment type="function">
    <text evidence="2">DNA ligase that catalyzes the formation of phosphodiester linkages between 5'-phosphoryl and 3'-hydroxyl groups in double-stranded DNA using NAD as a coenzyme and as the energy source for the reaction. It is essential for DNA replication and repair of damaged DNA.</text>
</comment>
<keyword evidence="5 16" id="KW-0436">Ligase</keyword>
<evidence type="ECO:0000313" key="17">
    <source>
        <dbReference type="Proteomes" id="UP000650524"/>
    </source>
</evidence>
<keyword evidence="12" id="KW-0234">DNA repair</keyword>
<dbReference type="Pfam" id="PF00533">
    <property type="entry name" value="BRCT"/>
    <property type="match status" value="1"/>
</dbReference>
<dbReference type="PROSITE" id="PS50172">
    <property type="entry name" value="BRCT"/>
    <property type="match status" value="1"/>
</dbReference>
<proteinExistence type="inferred from homology"/>
<evidence type="ECO:0000256" key="10">
    <source>
        <dbReference type="ARBA" id="ARBA00022842"/>
    </source>
</evidence>
<dbReference type="SUPFAM" id="SSF52113">
    <property type="entry name" value="BRCT domain"/>
    <property type="match status" value="1"/>
</dbReference>
<dbReference type="SMART" id="SM00532">
    <property type="entry name" value="LIGANc"/>
    <property type="match status" value="1"/>
</dbReference>
<sequence length="472" mass="52611">NPRNAAAGSLRQLDPKITARRPLNMFCYGIGTVSELSCDTHHELMILLQQWGLRVNKPYIRICGTPTEVIDYCRHLEDIREQFFYEIDGAVIKVNSLDMQTRLGQKSRSPRWSMAYKFKPTQETTTITRIHVQVGRTGALTPVAHLKPVELSGVIVRRATLHNQEEIDKKDIREGDLVIVQRAGDVIPEVVKAIKSKRTGREKRFTMSSRCPVCGSDVVKREGEVVVRCPNSNCPAQVKGAFKHFVSKGAMNIDGLGDKIIAQLIQKGLIEEEVDLYRLDLDDLLKLDKIKEKSATNLLRAIENSKKTTLARFIYALGIRHVGEYVAVILADHFGYIERLGKATEEDLITIDGIGPQIAESIYAYFEDQHNRDHINWLIQTGIELEAPSLPPASPAAGKTFVITGSLSSMKRSEAKEVITRNGGRIASSVSGNTDYLIAGESPGSKLRKARNLGIAILNEDELLKLFGDDRE</sequence>
<accession>A0A8J6N2L4</accession>
<dbReference type="InterPro" id="IPR013839">
    <property type="entry name" value="DNAligase_adenylation"/>
</dbReference>
<feature type="non-terminal residue" evidence="16">
    <location>
        <position position="1"/>
    </location>
</feature>
<evidence type="ECO:0000256" key="5">
    <source>
        <dbReference type="ARBA" id="ARBA00022598"/>
    </source>
</evidence>
<dbReference type="PANTHER" id="PTHR23389">
    <property type="entry name" value="CHROMOSOME TRANSMISSION FIDELITY FACTOR 18"/>
    <property type="match status" value="1"/>
</dbReference>
<dbReference type="NCBIfam" id="TIGR00575">
    <property type="entry name" value="dnlj"/>
    <property type="match status" value="1"/>
</dbReference>
<dbReference type="InterPro" id="IPR036420">
    <property type="entry name" value="BRCT_dom_sf"/>
</dbReference>
<dbReference type="AlphaFoldDB" id="A0A8J6N2L4"/>
<evidence type="ECO:0000256" key="6">
    <source>
        <dbReference type="ARBA" id="ARBA00022705"/>
    </source>
</evidence>
<dbReference type="InterPro" id="IPR003583">
    <property type="entry name" value="Hlx-hairpin-Hlx_DNA-bd_motif"/>
</dbReference>
<evidence type="ECO:0000256" key="11">
    <source>
        <dbReference type="ARBA" id="ARBA00023027"/>
    </source>
</evidence>
<dbReference type="SUPFAM" id="SSF50249">
    <property type="entry name" value="Nucleic acid-binding proteins"/>
    <property type="match status" value="1"/>
</dbReference>
<gene>
    <name evidence="16" type="primary">ligA</name>
    <name evidence="16" type="ORF">H8E19_12790</name>
</gene>
<dbReference type="Gene3D" id="3.30.470.30">
    <property type="entry name" value="DNA ligase/mRNA capping enzyme"/>
    <property type="match status" value="1"/>
</dbReference>
<keyword evidence="8" id="KW-0227">DNA damage</keyword>
<dbReference type="FunFam" id="2.40.50.140:FF:000012">
    <property type="entry name" value="DNA ligase"/>
    <property type="match status" value="1"/>
</dbReference>
<dbReference type="Proteomes" id="UP000650524">
    <property type="component" value="Unassembled WGS sequence"/>
</dbReference>
<dbReference type="InterPro" id="IPR041663">
    <property type="entry name" value="DisA/LigA_HHH"/>
</dbReference>
<keyword evidence="10" id="KW-0460">Magnesium</keyword>
<dbReference type="GO" id="GO:0046872">
    <property type="term" value="F:metal ion binding"/>
    <property type="evidence" value="ECO:0007669"/>
    <property type="project" value="UniProtKB-KW"/>
</dbReference>
<feature type="domain" description="BRCT" evidence="15">
    <location>
        <begin position="391"/>
        <end position="472"/>
    </location>
</feature>
<dbReference type="EC" id="6.5.1.2" evidence="3"/>
<dbReference type="Gene3D" id="3.40.50.10190">
    <property type="entry name" value="BRCT domain"/>
    <property type="match status" value="1"/>
</dbReference>
<dbReference type="FunFam" id="1.10.150.20:FF:000006">
    <property type="entry name" value="DNA ligase"/>
    <property type="match status" value="1"/>
</dbReference>
<keyword evidence="7" id="KW-0479">Metal-binding</keyword>
<keyword evidence="6" id="KW-0235">DNA replication</keyword>
<dbReference type="Gene3D" id="6.20.10.30">
    <property type="match status" value="1"/>
</dbReference>
<dbReference type="GO" id="GO:0005829">
    <property type="term" value="C:cytosol"/>
    <property type="evidence" value="ECO:0007669"/>
    <property type="project" value="TreeGrafter"/>
</dbReference>
<dbReference type="Gene3D" id="3.30.1490.70">
    <property type="match status" value="1"/>
</dbReference>